<keyword evidence="4" id="KW-1185">Reference proteome</keyword>
<reference evidence="3 4" key="1">
    <citation type="journal article" date="2018" name="Nat. Ecol. Evol.">
        <title>Pezizomycetes genomes reveal the molecular basis of ectomycorrhizal truffle lifestyle.</title>
        <authorList>
            <person name="Murat C."/>
            <person name="Payen T."/>
            <person name="Noel B."/>
            <person name="Kuo A."/>
            <person name="Morin E."/>
            <person name="Chen J."/>
            <person name="Kohler A."/>
            <person name="Krizsan K."/>
            <person name="Balestrini R."/>
            <person name="Da Silva C."/>
            <person name="Montanini B."/>
            <person name="Hainaut M."/>
            <person name="Levati E."/>
            <person name="Barry K.W."/>
            <person name="Belfiori B."/>
            <person name="Cichocki N."/>
            <person name="Clum A."/>
            <person name="Dockter R.B."/>
            <person name="Fauchery L."/>
            <person name="Guy J."/>
            <person name="Iotti M."/>
            <person name="Le Tacon F."/>
            <person name="Lindquist E.A."/>
            <person name="Lipzen A."/>
            <person name="Malagnac F."/>
            <person name="Mello A."/>
            <person name="Molinier V."/>
            <person name="Miyauchi S."/>
            <person name="Poulain J."/>
            <person name="Riccioni C."/>
            <person name="Rubini A."/>
            <person name="Sitrit Y."/>
            <person name="Splivallo R."/>
            <person name="Traeger S."/>
            <person name="Wang M."/>
            <person name="Zifcakova L."/>
            <person name="Wipf D."/>
            <person name="Zambonelli A."/>
            <person name="Paolocci F."/>
            <person name="Nowrousian M."/>
            <person name="Ottonello S."/>
            <person name="Baldrian P."/>
            <person name="Spatafora J.W."/>
            <person name="Henrissat B."/>
            <person name="Nagy L.G."/>
            <person name="Aury J.M."/>
            <person name="Wincker P."/>
            <person name="Grigoriev I.V."/>
            <person name="Bonfante P."/>
            <person name="Martin F.M."/>
        </authorList>
    </citation>
    <scope>NUCLEOTIDE SEQUENCE [LARGE SCALE GENOMIC DNA]</scope>
    <source>
        <strain evidence="3 4">120613-1</strain>
    </source>
</reference>
<evidence type="ECO:0000313" key="4">
    <source>
        <dbReference type="Proteomes" id="UP000276215"/>
    </source>
</evidence>
<proteinExistence type="predicted"/>
<feature type="non-terminal residue" evidence="3">
    <location>
        <position position="174"/>
    </location>
</feature>
<dbReference type="SUPFAM" id="SSF52540">
    <property type="entry name" value="P-loop containing nucleoside triphosphate hydrolases"/>
    <property type="match status" value="1"/>
</dbReference>
<dbReference type="AlphaFoldDB" id="A0A3N4JEX2"/>
<dbReference type="Gene3D" id="3.40.50.300">
    <property type="entry name" value="P-loop containing nucleotide triphosphate hydrolases"/>
    <property type="match status" value="1"/>
</dbReference>
<dbReference type="PROSITE" id="PS50837">
    <property type="entry name" value="NACHT"/>
    <property type="match status" value="1"/>
</dbReference>
<dbReference type="InterPro" id="IPR027417">
    <property type="entry name" value="P-loop_NTPase"/>
</dbReference>
<dbReference type="EMBL" id="ML120411">
    <property type="protein sequence ID" value="RPA96815.1"/>
    <property type="molecule type" value="Genomic_DNA"/>
</dbReference>
<sequence>DETFYRPEPGTGDWLFQDERYSRWRDSDGSRLLWLCGGPGIGKTILAKQVATKFLKGLDDHPQGVKLVFCFFPHGRLTDGKCADEDESRKLTCAKVACDLLYGILQQDESLFDGLKTELGNQNDYFFTNPCSLWKALKKAIQNFPKGPVYILIDGIDGVEGSLCKELIERIRGL</sequence>
<dbReference type="STRING" id="1336337.A0A3N4JEX2"/>
<name>A0A3N4JEX2_9PEZI</name>
<gene>
    <name evidence="3" type="ORF">L873DRAFT_1642842</name>
</gene>
<dbReference type="PANTHER" id="PTHR10039">
    <property type="entry name" value="AMELOGENIN"/>
    <property type="match status" value="1"/>
</dbReference>
<organism evidence="3 4">
    <name type="scientific">Choiromyces venosus 120613-1</name>
    <dbReference type="NCBI Taxonomy" id="1336337"/>
    <lineage>
        <taxon>Eukaryota</taxon>
        <taxon>Fungi</taxon>
        <taxon>Dikarya</taxon>
        <taxon>Ascomycota</taxon>
        <taxon>Pezizomycotina</taxon>
        <taxon>Pezizomycetes</taxon>
        <taxon>Pezizales</taxon>
        <taxon>Tuberaceae</taxon>
        <taxon>Choiromyces</taxon>
    </lineage>
</organism>
<feature type="non-terminal residue" evidence="3">
    <location>
        <position position="1"/>
    </location>
</feature>
<protein>
    <recommendedName>
        <fullName evidence="2">NACHT domain-containing protein</fullName>
    </recommendedName>
</protein>
<evidence type="ECO:0000313" key="3">
    <source>
        <dbReference type="EMBL" id="RPA96815.1"/>
    </source>
</evidence>
<evidence type="ECO:0000256" key="1">
    <source>
        <dbReference type="ARBA" id="ARBA00022737"/>
    </source>
</evidence>
<evidence type="ECO:0000259" key="2">
    <source>
        <dbReference type="PROSITE" id="PS50837"/>
    </source>
</evidence>
<accession>A0A3N4JEX2</accession>
<dbReference type="Proteomes" id="UP000276215">
    <property type="component" value="Unassembled WGS sequence"/>
</dbReference>
<keyword evidence="1" id="KW-0677">Repeat</keyword>
<dbReference type="InterPro" id="IPR007111">
    <property type="entry name" value="NACHT_NTPase"/>
</dbReference>
<dbReference type="PANTHER" id="PTHR10039:SF14">
    <property type="entry name" value="NACHT DOMAIN-CONTAINING PROTEIN"/>
    <property type="match status" value="1"/>
</dbReference>
<dbReference type="OrthoDB" id="538223at2759"/>
<dbReference type="Pfam" id="PF24883">
    <property type="entry name" value="NPHP3_N"/>
    <property type="match status" value="1"/>
</dbReference>
<feature type="domain" description="NACHT" evidence="2">
    <location>
        <begin position="31"/>
        <end position="174"/>
    </location>
</feature>
<dbReference type="InterPro" id="IPR056884">
    <property type="entry name" value="NPHP3-like_N"/>
</dbReference>